<protein>
    <recommendedName>
        <fullName evidence="10">C2H2-type domain-containing protein</fullName>
    </recommendedName>
</protein>
<evidence type="ECO:0000313" key="11">
    <source>
        <dbReference type="EMBL" id="KAF9591980.1"/>
    </source>
</evidence>
<name>A0A835H266_9MAGN</name>
<keyword evidence="7" id="KW-0804">Transcription</keyword>
<dbReference type="PROSITE" id="PS00028">
    <property type="entry name" value="ZINC_FINGER_C2H2_1"/>
    <property type="match status" value="2"/>
</dbReference>
<proteinExistence type="predicted"/>
<dbReference type="PANTHER" id="PTHR26374:SF456">
    <property type="entry name" value="ZINC FINGER PROTEIN ZAT5-LIKE"/>
    <property type="match status" value="1"/>
</dbReference>
<dbReference type="SUPFAM" id="SSF57667">
    <property type="entry name" value="beta-beta-alpha zinc fingers"/>
    <property type="match status" value="1"/>
</dbReference>
<dbReference type="PANTHER" id="PTHR26374">
    <property type="entry name" value="ZINC FINGER PROTEIN ZAT5"/>
    <property type="match status" value="1"/>
</dbReference>
<dbReference type="PROSITE" id="PS50157">
    <property type="entry name" value="ZINC_FINGER_C2H2_2"/>
    <property type="match status" value="2"/>
</dbReference>
<dbReference type="InterPro" id="IPR036236">
    <property type="entry name" value="Znf_C2H2_sf"/>
</dbReference>
<feature type="domain" description="C2H2-type" evidence="10">
    <location>
        <begin position="178"/>
        <end position="205"/>
    </location>
</feature>
<evidence type="ECO:0000259" key="10">
    <source>
        <dbReference type="PROSITE" id="PS50157"/>
    </source>
</evidence>
<feature type="domain" description="C2H2-type" evidence="10">
    <location>
        <begin position="225"/>
        <end position="247"/>
    </location>
</feature>
<dbReference type="Proteomes" id="UP000631114">
    <property type="component" value="Unassembled WGS sequence"/>
</dbReference>
<reference evidence="11 12" key="1">
    <citation type="submission" date="2020-10" db="EMBL/GenBank/DDBJ databases">
        <title>The Coptis chinensis genome and diversification of protoberbering-type alkaloids.</title>
        <authorList>
            <person name="Wang B."/>
            <person name="Shu S."/>
            <person name="Song C."/>
            <person name="Liu Y."/>
        </authorList>
    </citation>
    <scope>NUCLEOTIDE SEQUENCE [LARGE SCALE GENOMIC DNA]</scope>
    <source>
        <strain evidence="11">HL-2020</strain>
        <tissue evidence="11">Leaf</tissue>
    </source>
</reference>
<evidence type="ECO:0000256" key="7">
    <source>
        <dbReference type="ARBA" id="ARBA00023163"/>
    </source>
</evidence>
<accession>A0A835H266</accession>
<comment type="subcellular location">
    <subcellularLocation>
        <location evidence="1">Nucleus</location>
    </subcellularLocation>
</comment>
<keyword evidence="5" id="KW-0862">Zinc</keyword>
<sequence length="305" mass="33915">MRTHAATLGITSSAGLKLGRHFLSRDRILQNLIVVELVPWGCTDTRVLGLSPFSKSLDDERSTFFVVETCDFHCAALREDGEGPGHWRRKSSLPSFKFQVPSSNYSNIEHTFSCFAQALLHTFVCTSSLAHIGKLKLNTMTMKRSRVDPKDLANMANCLMLLSQGEINSKISPPSRVFVCKTCNRKFSSFQALGGHRASHKKPKQMAGDLSPHSRMISHSTSKAHECSICGLEFAIGQALGGHMRRHRAIISSKCSSVPPQHVPVFKRSNSKRVLSLDLNLAPLENDFEFKIENRLVFDNITPPP</sequence>
<dbReference type="GO" id="GO:0005634">
    <property type="term" value="C:nucleus"/>
    <property type="evidence" value="ECO:0007669"/>
    <property type="project" value="UniProtKB-SubCell"/>
</dbReference>
<evidence type="ECO:0000256" key="1">
    <source>
        <dbReference type="ARBA" id="ARBA00004123"/>
    </source>
</evidence>
<dbReference type="GO" id="GO:0008270">
    <property type="term" value="F:zinc ion binding"/>
    <property type="evidence" value="ECO:0007669"/>
    <property type="project" value="UniProtKB-KW"/>
</dbReference>
<keyword evidence="6" id="KW-0805">Transcription regulation</keyword>
<dbReference type="OrthoDB" id="9411774at2759"/>
<evidence type="ECO:0000256" key="6">
    <source>
        <dbReference type="ARBA" id="ARBA00023015"/>
    </source>
</evidence>
<evidence type="ECO:0000256" key="5">
    <source>
        <dbReference type="ARBA" id="ARBA00022833"/>
    </source>
</evidence>
<evidence type="ECO:0000256" key="4">
    <source>
        <dbReference type="ARBA" id="ARBA00022771"/>
    </source>
</evidence>
<dbReference type="AlphaFoldDB" id="A0A835H266"/>
<keyword evidence="3" id="KW-0677">Repeat</keyword>
<organism evidence="11 12">
    <name type="scientific">Coptis chinensis</name>
    <dbReference type="NCBI Taxonomy" id="261450"/>
    <lineage>
        <taxon>Eukaryota</taxon>
        <taxon>Viridiplantae</taxon>
        <taxon>Streptophyta</taxon>
        <taxon>Embryophyta</taxon>
        <taxon>Tracheophyta</taxon>
        <taxon>Spermatophyta</taxon>
        <taxon>Magnoliopsida</taxon>
        <taxon>Ranunculales</taxon>
        <taxon>Ranunculaceae</taxon>
        <taxon>Coptidoideae</taxon>
        <taxon>Coptis</taxon>
    </lineage>
</organism>
<keyword evidence="8" id="KW-0539">Nucleus</keyword>
<dbReference type="InterPro" id="IPR013087">
    <property type="entry name" value="Znf_C2H2_type"/>
</dbReference>
<keyword evidence="4 9" id="KW-0863">Zinc-finger</keyword>
<dbReference type="Pfam" id="PF13912">
    <property type="entry name" value="zf-C2H2_6"/>
    <property type="match status" value="2"/>
</dbReference>
<comment type="caution">
    <text evidence="11">The sequence shown here is derived from an EMBL/GenBank/DDBJ whole genome shotgun (WGS) entry which is preliminary data.</text>
</comment>
<evidence type="ECO:0000256" key="3">
    <source>
        <dbReference type="ARBA" id="ARBA00022737"/>
    </source>
</evidence>
<evidence type="ECO:0000256" key="8">
    <source>
        <dbReference type="ARBA" id="ARBA00023242"/>
    </source>
</evidence>
<dbReference type="EMBL" id="JADFTS010000008">
    <property type="protein sequence ID" value="KAF9591980.1"/>
    <property type="molecule type" value="Genomic_DNA"/>
</dbReference>
<evidence type="ECO:0000256" key="2">
    <source>
        <dbReference type="ARBA" id="ARBA00022723"/>
    </source>
</evidence>
<evidence type="ECO:0000313" key="12">
    <source>
        <dbReference type="Proteomes" id="UP000631114"/>
    </source>
</evidence>
<keyword evidence="2" id="KW-0479">Metal-binding</keyword>
<keyword evidence="12" id="KW-1185">Reference proteome</keyword>
<dbReference type="SMART" id="SM00355">
    <property type="entry name" value="ZnF_C2H2"/>
    <property type="match status" value="2"/>
</dbReference>
<evidence type="ECO:0000256" key="9">
    <source>
        <dbReference type="PROSITE-ProRule" id="PRU00042"/>
    </source>
</evidence>
<dbReference type="Gene3D" id="3.30.160.60">
    <property type="entry name" value="Classic Zinc Finger"/>
    <property type="match status" value="1"/>
</dbReference>
<gene>
    <name evidence="11" type="ORF">IFM89_011112</name>
</gene>